<dbReference type="Pfam" id="PF00578">
    <property type="entry name" value="AhpC-TSA"/>
    <property type="match status" value="1"/>
</dbReference>
<evidence type="ECO:0000256" key="5">
    <source>
        <dbReference type="ARBA" id="ARBA00023002"/>
    </source>
</evidence>
<evidence type="ECO:0000256" key="2">
    <source>
        <dbReference type="ARBA" id="ARBA00013017"/>
    </source>
</evidence>
<sequence length="262" mass="28939">MLATIMKQSSALAAGFNNISLLPSMARGMSTSSFTNTYAPATFGRMESSMAKECDDLEMKCKCHHGHKKPAAQIQKPAPEFEAMAFMPDGTFKPFSLAEQKGKYFVLVFYPMDFTFVCPTEIIAFSEAAEDFRKLGAEVAVISTDSHFTHMAWSNTPRKEGGVGSLSIPMIADNNHDIAKKYGVYLLEAGVALRGLFIIDDKGILRQITVNDLPVGRDVAETKRLLQAFQFTDKYGEVCPAGWHPGDDTINPEDKEAYFSKH</sequence>
<dbReference type="InterPro" id="IPR050217">
    <property type="entry name" value="Peroxiredoxin"/>
</dbReference>
<keyword evidence="6" id="KW-1015">Disulfide bond</keyword>
<proteinExistence type="inferred from homology"/>
<evidence type="ECO:0000256" key="9">
    <source>
        <dbReference type="SAM" id="MobiDB-lite"/>
    </source>
</evidence>
<protein>
    <recommendedName>
        <fullName evidence="2">thioredoxin-dependent peroxiredoxin</fullName>
        <ecNumber evidence="2">1.11.1.24</ecNumber>
    </recommendedName>
</protein>
<evidence type="ECO:0000256" key="4">
    <source>
        <dbReference type="ARBA" id="ARBA00022862"/>
    </source>
</evidence>
<comment type="caution">
    <text evidence="11">The sequence shown here is derived from an EMBL/GenBank/DDBJ whole genome shotgun (WGS) entry which is preliminary data.</text>
</comment>
<evidence type="ECO:0000256" key="1">
    <source>
        <dbReference type="ARBA" id="ARBA00009796"/>
    </source>
</evidence>
<evidence type="ECO:0000256" key="7">
    <source>
        <dbReference type="ARBA" id="ARBA00023284"/>
    </source>
</evidence>
<dbReference type="GO" id="GO:0045454">
    <property type="term" value="P:cell redox homeostasis"/>
    <property type="evidence" value="ECO:0007669"/>
    <property type="project" value="TreeGrafter"/>
</dbReference>
<dbReference type="Gene3D" id="3.40.30.10">
    <property type="entry name" value="Glutaredoxin"/>
    <property type="match status" value="1"/>
</dbReference>
<evidence type="ECO:0000313" key="12">
    <source>
        <dbReference type="Proteomes" id="UP000717585"/>
    </source>
</evidence>
<dbReference type="GO" id="GO:0033554">
    <property type="term" value="P:cellular response to stress"/>
    <property type="evidence" value="ECO:0007669"/>
    <property type="project" value="TreeGrafter"/>
</dbReference>
<keyword evidence="12" id="KW-1185">Reference proteome</keyword>
<gene>
    <name evidence="11" type="ORF">J8273_3821</name>
</gene>
<dbReference type="CDD" id="cd03015">
    <property type="entry name" value="PRX_Typ2cys"/>
    <property type="match status" value="1"/>
</dbReference>
<dbReference type="InterPro" id="IPR036249">
    <property type="entry name" value="Thioredoxin-like_sf"/>
</dbReference>
<dbReference type="AlphaFoldDB" id="A0A8J6E2P1"/>
<dbReference type="InterPro" id="IPR013766">
    <property type="entry name" value="Thioredoxin_domain"/>
</dbReference>
<comment type="similarity">
    <text evidence="1">Belongs to the peroxiredoxin family. AhpC/Prx1 subfamily.</text>
</comment>
<dbReference type="GO" id="GO:0006979">
    <property type="term" value="P:response to oxidative stress"/>
    <property type="evidence" value="ECO:0007669"/>
    <property type="project" value="TreeGrafter"/>
</dbReference>
<dbReference type="Pfam" id="PF10417">
    <property type="entry name" value="1-cysPrx_C"/>
    <property type="match status" value="1"/>
</dbReference>
<dbReference type="PANTHER" id="PTHR10681:SF171">
    <property type="entry name" value="PEROXIREDOXIN 4"/>
    <property type="match status" value="1"/>
</dbReference>
<accession>A0A8J6E2P1</accession>
<keyword evidence="4" id="KW-0049">Antioxidant</keyword>
<evidence type="ECO:0000256" key="6">
    <source>
        <dbReference type="ARBA" id="ARBA00023157"/>
    </source>
</evidence>
<evidence type="ECO:0000256" key="8">
    <source>
        <dbReference type="ARBA" id="ARBA00049091"/>
    </source>
</evidence>
<feature type="region of interest" description="Disordered" evidence="9">
    <location>
        <begin position="243"/>
        <end position="262"/>
    </location>
</feature>
<evidence type="ECO:0000313" key="11">
    <source>
        <dbReference type="EMBL" id="KAG9394571.1"/>
    </source>
</evidence>
<dbReference type="PROSITE" id="PS51352">
    <property type="entry name" value="THIOREDOXIN_2"/>
    <property type="match status" value="1"/>
</dbReference>
<dbReference type="EC" id="1.11.1.24" evidence="2"/>
<dbReference type="InterPro" id="IPR000866">
    <property type="entry name" value="AhpC/TSA"/>
</dbReference>
<evidence type="ECO:0000259" key="10">
    <source>
        <dbReference type="PROSITE" id="PS51352"/>
    </source>
</evidence>
<keyword evidence="7" id="KW-0676">Redox-active center</keyword>
<dbReference type="EMBL" id="JAHDYR010000014">
    <property type="protein sequence ID" value="KAG9394571.1"/>
    <property type="molecule type" value="Genomic_DNA"/>
</dbReference>
<dbReference type="GO" id="GO:0008379">
    <property type="term" value="F:thioredoxin peroxidase activity"/>
    <property type="evidence" value="ECO:0007669"/>
    <property type="project" value="TreeGrafter"/>
</dbReference>
<dbReference type="Proteomes" id="UP000717585">
    <property type="component" value="Unassembled WGS sequence"/>
</dbReference>
<dbReference type="SUPFAM" id="SSF52833">
    <property type="entry name" value="Thioredoxin-like"/>
    <property type="match status" value="1"/>
</dbReference>
<keyword evidence="5" id="KW-0560">Oxidoreductase</keyword>
<dbReference type="GO" id="GO:0005829">
    <property type="term" value="C:cytosol"/>
    <property type="evidence" value="ECO:0007669"/>
    <property type="project" value="TreeGrafter"/>
</dbReference>
<dbReference type="FunFam" id="3.40.30.10:FF:000003">
    <property type="entry name" value="Peroxiredoxin 1"/>
    <property type="match status" value="1"/>
</dbReference>
<comment type="catalytic activity">
    <reaction evidence="8">
        <text>a hydroperoxide + [thioredoxin]-dithiol = an alcohol + [thioredoxin]-disulfide + H2O</text>
        <dbReference type="Rhea" id="RHEA:62620"/>
        <dbReference type="Rhea" id="RHEA-COMP:10698"/>
        <dbReference type="Rhea" id="RHEA-COMP:10700"/>
        <dbReference type="ChEBI" id="CHEBI:15377"/>
        <dbReference type="ChEBI" id="CHEBI:29950"/>
        <dbReference type="ChEBI" id="CHEBI:30879"/>
        <dbReference type="ChEBI" id="CHEBI:35924"/>
        <dbReference type="ChEBI" id="CHEBI:50058"/>
        <dbReference type="EC" id="1.11.1.24"/>
    </reaction>
</comment>
<dbReference type="OrthoDB" id="185659at2759"/>
<evidence type="ECO:0000256" key="3">
    <source>
        <dbReference type="ARBA" id="ARBA00022559"/>
    </source>
</evidence>
<reference evidence="11" key="1">
    <citation type="submission" date="2021-05" db="EMBL/GenBank/DDBJ databases">
        <title>A free-living protist that lacks canonical eukaryotic 1 DNA replication and segregation systems.</title>
        <authorList>
            <person name="Salas-Leiva D.E."/>
            <person name="Tromer E.C."/>
            <person name="Curtis B.A."/>
            <person name="Jerlstrom-Hultqvist J."/>
            <person name="Kolisko M."/>
            <person name="Yi Z."/>
            <person name="Salas-Leiva J.S."/>
            <person name="Gallot-Lavallee L."/>
            <person name="Kops G.J.P.L."/>
            <person name="Archibald J.M."/>
            <person name="Simpson A.G.B."/>
            <person name="Roger A.J."/>
        </authorList>
    </citation>
    <scope>NUCLEOTIDE SEQUENCE</scope>
    <source>
        <strain evidence="11">BICM</strain>
    </source>
</reference>
<dbReference type="GO" id="GO:0042744">
    <property type="term" value="P:hydrogen peroxide catabolic process"/>
    <property type="evidence" value="ECO:0007669"/>
    <property type="project" value="TreeGrafter"/>
</dbReference>
<organism evidence="11 12">
    <name type="scientific">Carpediemonas membranifera</name>
    <dbReference type="NCBI Taxonomy" id="201153"/>
    <lineage>
        <taxon>Eukaryota</taxon>
        <taxon>Metamonada</taxon>
        <taxon>Carpediemonas-like organisms</taxon>
        <taxon>Carpediemonas</taxon>
    </lineage>
</organism>
<dbReference type="InterPro" id="IPR019479">
    <property type="entry name" value="Peroxiredoxin_C"/>
</dbReference>
<feature type="compositionally biased region" description="Basic and acidic residues" evidence="9">
    <location>
        <begin position="252"/>
        <end position="262"/>
    </location>
</feature>
<keyword evidence="3" id="KW-0575">Peroxidase</keyword>
<feature type="domain" description="Thioredoxin" evidence="10">
    <location>
        <begin position="72"/>
        <end position="231"/>
    </location>
</feature>
<name>A0A8J6E2P1_9EUKA</name>
<dbReference type="PANTHER" id="PTHR10681">
    <property type="entry name" value="THIOREDOXIN PEROXIDASE"/>
    <property type="match status" value="1"/>
</dbReference>